<evidence type="ECO:0000256" key="2">
    <source>
        <dbReference type="ARBA" id="ARBA00022679"/>
    </source>
</evidence>
<name>A0A495WIJ1_9BACT</name>
<dbReference type="RefSeq" id="WP_022601058.1">
    <property type="nucleotide sequence ID" value="NZ_KI440792.1"/>
</dbReference>
<dbReference type="Pfam" id="PF00535">
    <property type="entry name" value="Glycos_transf_2"/>
    <property type="match status" value="1"/>
</dbReference>
<dbReference type="SUPFAM" id="SSF53448">
    <property type="entry name" value="Nucleotide-diphospho-sugar transferases"/>
    <property type="match status" value="1"/>
</dbReference>
<accession>A0A495WIJ1</accession>
<evidence type="ECO:0000259" key="3">
    <source>
        <dbReference type="Pfam" id="PF00535"/>
    </source>
</evidence>
<dbReference type="EMBL" id="RBXN01000001">
    <property type="protein sequence ID" value="RKT61551.1"/>
    <property type="molecule type" value="Genomic_DNA"/>
</dbReference>
<dbReference type="PANTHER" id="PTHR22916">
    <property type="entry name" value="GLYCOSYLTRANSFERASE"/>
    <property type="match status" value="1"/>
</dbReference>
<dbReference type="InterPro" id="IPR029044">
    <property type="entry name" value="Nucleotide-diphossugar_trans"/>
</dbReference>
<dbReference type="AlphaFoldDB" id="A0A495WIJ1"/>
<dbReference type="OrthoDB" id="1114838at2"/>
<evidence type="ECO:0000313" key="5">
    <source>
        <dbReference type="Proteomes" id="UP000269493"/>
    </source>
</evidence>
<dbReference type="PANTHER" id="PTHR22916:SF51">
    <property type="entry name" value="GLYCOSYLTRANSFERASE EPSH-RELATED"/>
    <property type="match status" value="1"/>
</dbReference>
<evidence type="ECO:0000313" key="4">
    <source>
        <dbReference type="EMBL" id="RKT61551.1"/>
    </source>
</evidence>
<keyword evidence="2 4" id="KW-0808">Transferase</keyword>
<dbReference type="Gene3D" id="3.90.550.10">
    <property type="entry name" value="Spore Coat Polysaccharide Biosynthesis Protein SpsA, Chain A"/>
    <property type="match status" value="1"/>
</dbReference>
<proteinExistence type="predicted"/>
<organism evidence="4 5">
    <name type="scientific">Coprobacter fastidiosus NSB1 = JCM 33896</name>
    <dbReference type="NCBI Taxonomy" id="1349822"/>
    <lineage>
        <taxon>Bacteria</taxon>
        <taxon>Pseudomonadati</taxon>
        <taxon>Bacteroidota</taxon>
        <taxon>Bacteroidia</taxon>
        <taxon>Bacteroidales</taxon>
        <taxon>Barnesiellaceae</taxon>
        <taxon>Coprobacter</taxon>
    </lineage>
</organism>
<feature type="domain" description="Glycosyltransferase 2-like" evidence="3">
    <location>
        <begin position="5"/>
        <end position="140"/>
    </location>
</feature>
<keyword evidence="5" id="KW-1185">Reference proteome</keyword>
<protein>
    <submittedName>
        <fullName evidence="4">Glycosyltransferase involved in cell wall biosynthesis</fullName>
    </submittedName>
</protein>
<evidence type="ECO:0000256" key="1">
    <source>
        <dbReference type="ARBA" id="ARBA00022676"/>
    </source>
</evidence>
<dbReference type="Proteomes" id="UP000269493">
    <property type="component" value="Unassembled WGS sequence"/>
</dbReference>
<dbReference type="GO" id="GO:0016758">
    <property type="term" value="F:hexosyltransferase activity"/>
    <property type="evidence" value="ECO:0007669"/>
    <property type="project" value="UniProtKB-ARBA"/>
</dbReference>
<dbReference type="GeneID" id="92927746"/>
<keyword evidence="1" id="KW-0328">Glycosyltransferase</keyword>
<reference evidence="4 5" key="1">
    <citation type="submission" date="2018-10" db="EMBL/GenBank/DDBJ databases">
        <title>Genomic Encyclopedia of Archaeal and Bacterial Type Strains, Phase II (KMG-II): from individual species to whole genera.</title>
        <authorList>
            <person name="Goeker M."/>
        </authorList>
    </citation>
    <scope>NUCLEOTIDE SEQUENCE [LARGE SCALE GENOMIC DNA]</scope>
    <source>
        <strain evidence="4 5">NSB1</strain>
    </source>
</reference>
<dbReference type="InterPro" id="IPR001173">
    <property type="entry name" value="Glyco_trans_2-like"/>
</dbReference>
<dbReference type="CDD" id="cd00761">
    <property type="entry name" value="Glyco_tranf_GTA_type"/>
    <property type="match status" value="1"/>
</dbReference>
<comment type="caution">
    <text evidence="4">The sequence shown here is derived from an EMBL/GenBank/DDBJ whole genome shotgun (WGS) entry which is preliminary data.</text>
</comment>
<gene>
    <name evidence="4" type="ORF">BC742_0605</name>
</gene>
<sequence>MPAVSIIIPIYNVEKYLDKCLSSCVNQTFGDIEIICINDGSSDNSQSLIDKYALIDSRVKSISKVNEGVVIARNEGVRRAKGSYIFFLDADDYLSENAIEILYGEIVKYDADFVRGEYDEVDEDGYILERNNTTLRFLNRKDFVDYLSSGLGAMWNYLIRKDKYVNIHVDPNTRIGEDLLTLLYLSFNIERGVFVNHKTYFYRQRSGSVMRPEGGYEQVETKFRYYVDLCTALDRFGDENCNRLPKDEQILLSKLICDEITVNLFPESFLVKQNISSIAPLYKKHFLYNWKVQKIVFRRSWKCWVSMFMYWIKIGGIFS</sequence>